<dbReference type="PROSITE" id="PS50893">
    <property type="entry name" value="ABC_TRANSPORTER_2"/>
    <property type="match status" value="1"/>
</dbReference>
<evidence type="ECO:0000259" key="12">
    <source>
        <dbReference type="PROSITE" id="PS50929"/>
    </source>
</evidence>
<keyword evidence="15" id="KW-1185">Reference proteome</keyword>
<reference evidence="14 15" key="1">
    <citation type="submission" date="2017-05" db="EMBL/GenBank/DDBJ databases">
        <title>Complete and WGS of Bordetella genogroups.</title>
        <authorList>
            <person name="Spilker T."/>
            <person name="LiPuma J."/>
        </authorList>
    </citation>
    <scope>NUCLEOTIDE SEQUENCE [LARGE SCALE GENOMIC DNA]</scope>
    <source>
        <strain evidence="14 15">AU10456</strain>
    </source>
</reference>
<dbReference type="Gene3D" id="1.20.1560.10">
    <property type="entry name" value="ABC transporter type 1, transmembrane domain"/>
    <property type="match status" value="1"/>
</dbReference>
<comment type="subcellular location">
    <subcellularLocation>
        <location evidence="1">Cell membrane</location>
        <topology evidence="1">Multi-pass membrane protein</topology>
    </subcellularLocation>
</comment>
<dbReference type="GO" id="GO:0140359">
    <property type="term" value="F:ABC-type transporter activity"/>
    <property type="evidence" value="ECO:0007669"/>
    <property type="project" value="InterPro"/>
</dbReference>
<sequence>MSDIDTSTRKPAMVFQGEVAECGLACAAMMIDALGGDASLADLRGRFPVSTAGASLLDLQGILERSGAPALAVRFDPAQLAELPLPAILHYGGNHFVLCTRRSGGALRVFNPATGSTVVRVEHLREHITGYALVLDRSRPLRVPGARVDVPARPDVWRHTRLPRFWPLLLAGLAAGVLGFVVPVMYAATLDDASMIHAFNDWMPFAAAFVVALISVLITVYADTRRNVDAQGISRTRMSELFARLLRKRVDYFERRLLTDVFQRLFSHGRLVGERGITTLELLRSGLMALVIGGIMAWISVRLALVTLVVVIGYWGISRYFSERRAPLLLRVEEMSGRHNDLVLETLSGIGTVKSAGLGPHRELQFSKSQASLADTALALGQLSVHESAASRTLGYAEAIVVLMLGAGLVRSDLLSVGGLVSYVFFKQIALDSVTGLYWTAMRRREQNILVQRSHDLLEGAEDPAEGAPVIRMRERMVLTGLRFHYVGCTRVFELDRLQLRYGEKIALIGASGSGKSTWLKVLGGLYPATDGEVVVDDAAVGRRALRGLAYCHQAREVLFQNTVLDNVLLPGSWGFADKRRQDARALLASLGLTSAIEAMPHGWNTELSAANPHLSSGQIQRVMVARALCSLRDLVLLDEPTSNLDDEAAALTFDAILASAGTVIVATHEHAHLHRFDRVFELGAAGLRERTP</sequence>
<evidence type="ECO:0000256" key="7">
    <source>
        <dbReference type="ARBA" id="ARBA00022989"/>
    </source>
</evidence>
<evidence type="ECO:0000259" key="13">
    <source>
        <dbReference type="PROSITE" id="PS50990"/>
    </source>
</evidence>
<dbReference type="GO" id="GO:0008233">
    <property type="term" value="F:peptidase activity"/>
    <property type="evidence" value="ECO:0007669"/>
    <property type="project" value="InterPro"/>
</dbReference>
<feature type="domain" description="ABC transmembrane type-1" evidence="12">
    <location>
        <begin position="168"/>
        <end position="437"/>
    </location>
</feature>
<dbReference type="PROSITE" id="PS00211">
    <property type="entry name" value="ABC_TRANSPORTER_1"/>
    <property type="match status" value="1"/>
</dbReference>
<proteinExistence type="predicted"/>
<dbReference type="AlphaFoldDB" id="A0A261TFZ1"/>
<keyword evidence="9" id="KW-0080">Bacteriocin transport</keyword>
<evidence type="ECO:0000313" key="15">
    <source>
        <dbReference type="Proteomes" id="UP000216913"/>
    </source>
</evidence>
<dbReference type="PROSITE" id="PS50929">
    <property type="entry name" value="ABC_TM1F"/>
    <property type="match status" value="1"/>
</dbReference>
<evidence type="ECO:0000256" key="3">
    <source>
        <dbReference type="ARBA" id="ARBA00022692"/>
    </source>
</evidence>
<evidence type="ECO:0000256" key="8">
    <source>
        <dbReference type="ARBA" id="ARBA00023136"/>
    </source>
</evidence>
<dbReference type="Gene3D" id="3.90.70.10">
    <property type="entry name" value="Cysteine proteinases"/>
    <property type="match status" value="1"/>
</dbReference>
<dbReference type="OrthoDB" id="8554730at2"/>
<keyword evidence="2" id="KW-1003">Cell membrane</keyword>
<dbReference type="GO" id="GO:0043213">
    <property type="term" value="P:bacteriocin transport"/>
    <property type="evidence" value="ECO:0007669"/>
    <property type="project" value="UniProtKB-KW"/>
</dbReference>
<feature type="transmembrane region" description="Helical" evidence="10">
    <location>
        <begin position="168"/>
        <end position="190"/>
    </location>
</feature>
<dbReference type="PROSITE" id="PS50990">
    <property type="entry name" value="PEPTIDASE_C39"/>
    <property type="match status" value="1"/>
</dbReference>
<dbReference type="GO" id="GO:0005524">
    <property type="term" value="F:ATP binding"/>
    <property type="evidence" value="ECO:0007669"/>
    <property type="project" value="UniProtKB-KW"/>
</dbReference>
<keyword evidence="3 10" id="KW-0812">Transmembrane</keyword>
<dbReference type="PANTHER" id="PTHR24221:SF654">
    <property type="entry name" value="ATP-BINDING CASSETTE SUB-FAMILY B MEMBER 6"/>
    <property type="match status" value="1"/>
</dbReference>
<keyword evidence="4" id="KW-0547">Nucleotide-binding</keyword>
<gene>
    <name evidence="14" type="ORF">CAL25_17320</name>
</gene>
<keyword evidence="5" id="KW-0067">ATP-binding</keyword>
<evidence type="ECO:0000256" key="6">
    <source>
        <dbReference type="ARBA" id="ARBA00022927"/>
    </source>
</evidence>
<dbReference type="InterPro" id="IPR027417">
    <property type="entry name" value="P-loop_NTPase"/>
</dbReference>
<dbReference type="InterPro" id="IPR011527">
    <property type="entry name" value="ABC1_TM_dom"/>
</dbReference>
<protein>
    <recommendedName>
        <fullName evidence="16">ABC transporter ATP-binding protein</fullName>
    </recommendedName>
</protein>
<evidence type="ECO:0000256" key="9">
    <source>
        <dbReference type="ARBA" id="ARBA00043264"/>
    </source>
</evidence>
<evidence type="ECO:0000259" key="11">
    <source>
        <dbReference type="PROSITE" id="PS50893"/>
    </source>
</evidence>
<accession>A0A261TFZ1</accession>
<comment type="caution">
    <text evidence="14">The sequence shown here is derived from an EMBL/GenBank/DDBJ whole genome shotgun (WGS) entry which is preliminary data.</text>
</comment>
<evidence type="ECO:0000256" key="2">
    <source>
        <dbReference type="ARBA" id="ARBA00022475"/>
    </source>
</evidence>
<dbReference type="SUPFAM" id="SSF52540">
    <property type="entry name" value="P-loop containing nucleoside triphosphate hydrolases"/>
    <property type="match status" value="1"/>
</dbReference>
<feature type="transmembrane region" description="Helical" evidence="10">
    <location>
        <begin position="287"/>
        <end position="317"/>
    </location>
</feature>
<dbReference type="InterPro" id="IPR036640">
    <property type="entry name" value="ABC1_TM_sf"/>
</dbReference>
<dbReference type="InterPro" id="IPR003439">
    <property type="entry name" value="ABC_transporter-like_ATP-bd"/>
</dbReference>
<evidence type="ECO:0000256" key="4">
    <source>
        <dbReference type="ARBA" id="ARBA00022741"/>
    </source>
</evidence>
<dbReference type="EMBL" id="NEVP01000010">
    <property type="protein sequence ID" value="OZI48132.1"/>
    <property type="molecule type" value="Genomic_DNA"/>
</dbReference>
<dbReference type="SUPFAM" id="SSF90123">
    <property type="entry name" value="ABC transporter transmembrane region"/>
    <property type="match status" value="1"/>
</dbReference>
<dbReference type="Gene3D" id="3.40.50.300">
    <property type="entry name" value="P-loop containing nucleotide triphosphate hydrolases"/>
    <property type="match status" value="1"/>
</dbReference>
<evidence type="ECO:0000256" key="5">
    <source>
        <dbReference type="ARBA" id="ARBA00022840"/>
    </source>
</evidence>
<name>A0A261TFZ1_9BORD</name>
<dbReference type="GO" id="GO:0015031">
    <property type="term" value="P:protein transport"/>
    <property type="evidence" value="ECO:0007669"/>
    <property type="project" value="UniProtKB-KW"/>
</dbReference>
<dbReference type="SMART" id="SM00382">
    <property type="entry name" value="AAA"/>
    <property type="match status" value="1"/>
</dbReference>
<dbReference type="InterPro" id="IPR003593">
    <property type="entry name" value="AAA+_ATPase"/>
</dbReference>
<dbReference type="Pfam" id="PF03412">
    <property type="entry name" value="Peptidase_C39"/>
    <property type="match status" value="1"/>
</dbReference>
<feature type="domain" description="ABC transporter" evidence="11">
    <location>
        <begin position="477"/>
        <end position="692"/>
    </location>
</feature>
<feature type="domain" description="Peptidase C39" evidence="13">
    <location>
        <begin position="16"/>
        <end position="135"/>
    </location>
</feature>
<dbReference type="Proteomes" id="UP000216913">
    <property type="component" value="Unassembled WGS sequence"/>
</dbReference>
<evidence type="ECO:0008006" key="16">
    <source>
        <dbReference type="Google" id="ProtNLM"/>
    </source>
</evidence>
<dbReference type="GO" id="GO:0006508">
    <property type="term" value="P:proteolysis"/>
    <property type="evidence" value="ECO:0007669"/>
    <property type="project" value="InterPro"/>
</dbReference>
<dbReference type="GO" id="GO:0034040">
    <property type="term" value="F:ATPase-coupled lipid transmembrane transporter activity"/>
    <property type="evidence" value="ECO:0007669"/>
    <property type="project" value="TreeGrafter"/>
</dbReference>
<dbReference type="GO" id="GO:0016887">
    <property type="term" value="F:ATP hydrolysis activity"/>
    <property type="evidence" value="ECO:0007669"/>
    <property type="project" value="InterPro"/>
</dbReference>
<keyword evidence="8 10" id="KW-0472">Membrane</keyword>
<keyword evidence="6" id="KW-0653">Protein transport</keyword>
<keyword evidence="6" id="KW-0813">Transport</keyword>
<keyword evidence="7 10" id="KW-1133">Transmembrane helix</keyword>
<dbReference type="InterPro" id="IPR017871">
    <property type="entry name" value="ABC_transporter-like_CS"/>
</dbReference>
<dbReference type="InterPro" id="IPR005074">
    <property type="entry name" value="Peptidase_C39"/>
</dbReference>
<dbReference type="GO" id="GO:0005886">
    <property type="term" value="C:plasma membrane"/>
    <property type="evidence" value="ECO:0007669"/>
    <property type="project" value="UniProtKB-SubCell"/>
</dbReference>
<dbReference type="Pfam" id="PF00664">
    <property type="entry name" value="ABC_membrane"/>
    <property type="match status" value="1"/>
</dbReference>
<dbReference type="InterPro" id="IPR039421">
    <property type="entry name" value="Type_1_exporter"/>
</dbReference>
<dbReference type="PANTHER" id="PTHR24221">
    <property type="entry name" value="ATP-BINDING CASSETTE SUB-FAMILY B"/>
    <property type="match status" value="1"/>
</dbReference>
<feature type="transmembrane region" description="Helical" evidence="10">
    <location>
        <begin position="202"/>
        <end position="222"/>
    </location>
</feature>
<evidence type="ECO:0000313" key="14">
    <source>
        <dbReference type="EMBL" id="OZI48132.1"/>
    </source>
</evidence>
<evidence type="ECO:0000256" key="1">
    <source>
        <dbReference type="ARBA" id="ARBA00004651"/>
    </source>
</evidence>
<organism evidence="14 15">
    <name type="scientific">Bordetella genomosp. 5</name>
    <dbReference type="NCBI Taxonomy" id="1395608"/>
    <lineage>
        <taxon>Bacteria</taxon>
        <taxon>Pseudomonadati</taxon>
        <taxon>Pseudomonadota</taxon>
        <taxon>Betaproteobacteria</taxon>
        <taxon>Burkholderiales</taxon>
        <taxon>Alcaligenaceae</taxon>
        <taxon>Bordetella</taxon>
    </lineage>
</organism>
<dbReference type="CDD" id="cd07346">
    <property type="entry name" value="ABC_6TM_exporters"/>
    <property type="match status" value="1"/>
</dbReference>
<dbReference type="Pfam" id="PF00005">
    <property type="entry name" value="ABC_tran"/>
    <property type="match status" value="1"/>
</dbReference>
<dbReference type="RefSeq" id="WP_094802133.1">
    <property type="nucleotide sequence ID" value="NZ_NEVP01000010.1"/>
</dbReference>
<evidence type="ECO:0000256" key="10">
    <source>
        <dbReference type="SAM" id="Phobius"/>
    </source>
</evidence>